<evidence type="ECO:0000313" key="3">
    <source>
        <dbReference type="Proteomes" id="UP001500751"/>
    </source>
</evidence>
<accession>A0ABN2U0W9</accession>
<dbReference type="EMBL" id="BAAAQN010000010">
    <property type="protein sequence ID" value="GAA2025152.1"/>
    <property type="molecule type" value="Genomic_DNA"/>
</dbReference>
<feature type="transmembrane region" description="Helical" evidence="1">
    <location>
        <begin position="181"/>
        <end position="200"/>
    </location>
</feature>
<proteinExistence type="predicted"/>
<protein>
    <recommendedName>
        <fullName evidence="4">Lipopolysaccharide biosynthesis protein</fullName>
    </recommendedName>
</protein>
<keyword evidence="1" id="KW-0812">Transmembrane</keyword>
<comment type="caution">
    <text evidence="2">The sequence shown here is derived from an EMBL/GenBank/DDBJ whole genome shotgun (WGS) entry which is preliminary data.</text>
</comment>
<evidence type="ECO:0008006" key="4">
    <source>
        <dbReference type="Google" id="ProtNLM"/>
    </source>
</evidence>
<keyword evidence="3" id="KW-1185">Reference proteome</keyword>
<keyword evidence="1" id="KW-0472">Membrane</keyword>
<name>A0ABN2U0W9_9ACTN</name>
<evidence type="ECO:0000313" key="2">
    <source>
        <dbReference type="EMBL" id="GAA2025152.1"/>
    </source>
</evidence>
<dbReference type="Proteomes" id="UP001500751">
    <property type="component" value="Unassembled WGS sequence"/>
</dbReference>
<organism evidence="2 3">
    <name type="scientific">Catenulispora yoronensis</name>
    <dbReference type="NCBI Taxonomy" id="450799"/>
    <lineage>
        <taxon>Bacteria</taxon>
        <taxon>Bacillati</taxon>
        <taxon>Actinomycetota</taxon>
        <taxon>Actinomycetes</taxon>
        <taxon>Catenulisporales</taxon>
        <taxon>Catenulisporaceae</taxon>
        <taxon>Catenulispora</taxon>
    </lineage>
</organism>
<gene>
    <name evidence="2" type="ORF">GCM10009839_23950</name>
</gene>
<sequence>MRTLRRIVREHWRPWHLAVPILVLTMAIGYLASHPAPRFRAQAVIEIQAPKSELVHADNPNPYADVKGSLAATAAMVAQGLSSDSSAAALHAQGLAAGYSLTPRNSGTVQEPYYWLPRLDITADGPSVAAAMSSLKILTAALNDDLISLQDRAGVSPTDRVTTGVLVQPSTGMIPVRKSRALAGVGLIGIAVAWLVPAWIRNVQRRRAPAFRAGRFGAVPATNE</sequence>
<reference evidence="2 3" key="1">
    <citation type="journal article" date="2019" name="Int. J. Syst. Evol. Microbiol.">
        <title>The Global Catalogue of Microorganisms (GCM) 10K type strain sequencing project: providing services to taxonomists for standard genome sequencing and annotation.</title>
        <authorList>
            <consortium name="The Broad Institute Genomics Platform"/>
            <consortium name="The Broad Institute Genome Sequencing Center for Infectious Disease"/>
            <person name="Wu L."/>
            <person name="Ma J."/>
        </authorList>
    </citation>
    <scope>NUCLEOTIDE SEQUENCE [LARGE SCALE GENOMIC DNA]</scope>
    <source>
        <strain evidence="2 3">JCM 16014</strain>
    </source>
</reference>
<evidence type="ECO:0000256" key="1">
    <source>
        <dbReference type="SAM" id="Phobius"/>
    </source>
</evidence>
<feature type="transmembrane region" description="Helical" evidence="1">
    <location>
        <begin position="12"/>
        <end position="32"/>
    </location>
</feature>
<dbReference type="RefSeq" id="WP_344665603.1">
    <property type="nucleotide sequence ID" value="NZ_BAAAQN010000010.1"/>
</dbReference>
<keyword evidence="1" id="KW-1133">Transmembrane helix</keyword>